<dbReference type="PANTHER" id="PTHR34820:SF4">
    <property type="entry name" value="INNER MEMBRANE PROTEIN YEBZ"/>
    <property type="match status" value="1"/>
</dbReference>
<evidence type="ECO:0000256" key="5">
    <source>
        <dbReference type="ARBA" id="ARBA00023136"/>
    </source>
</evidence>
<name>A0A094Q3K6_9ZZZZ</name>
<dbReference type="InterPro" id="IPR008457">
    <property type="entry name" value="Cu-R_CopD_dom"/>
</dbReference>
<proteinExistence type="predicted"/>
<keyword evidence="5 6" id="KW-0472">Membrane</keyword>
<accession>A0A094Q3K6</accession>
<feature type="transmembrane region" description="Helical" evidence="6">
    <location>
        <begin position="474"/>
        <end position="498"/>
    </location>
</feature>
<evidence type="ECO:0000259" key="7">
    <source>
        <dbReference type="Pfam" id="PF05425"/>
    </source>
</evidence>
<dbReference type="Pfam" id="PF05425">
    <property type="entry name" value="CopD"/>
    <property type="match status" value="1"/>
</dbReference>
<reference evidence="8" key="1">
    <citation type="submission" date="2014-06" db="EMBL/GenBank/DDBJ databases">
        <title>Key roles for freshwater Actinobacteria revealed by deep metagenomic sequencing.</title>
        <authorList>
            <person name="Ghai R."/>
            <person name="Mizuno C.M."/>
            <person name="Picazo A."/>
            <person name="Camacho A."/>
            <person name="Rodriguez-Valera F."/>
        </authorList>
    </citation>
    <scope>NUCLEOTIDE SEQUENCE</scope>
</reference>
<keyword evidence="4 6" id="KW-1133">Transmembrane helix</keyword>
<feature type="transmembrane region" description="Helical" evidence="6">
    <location>
        <begin position="504"/>
        <end position="522"/>
    </location>
</feature>
<evidence type="ECO:0000256" key="2">
    <source>
        <dbReference type="ARBA" id="ARBA00022475"/>
    </source>
</evidence>
<dbReference type="GO" id="GO:0005886">
    <property type="term" value="C:plasma membrane"/>
    <property type="evidence" value="ECO:0007669"/>
    <property type="project" value="UniProtKB-SubCell"/>
</dbReference>
<keyword evidence="3 6" id="KW-0812">Transmembrane</keyword>
<feature type="transmembrane region" description="Helical" evidence="6">
    <location>
        <begin position="195"/>
        <end position="215"/>
    </location>
</feature>
<protein>
    <recommendedName>
        <fullName evidence="7">Copper resistance protein D domain-containing protein</fullName>
    </recommendedName>
</protein>
<feature type="transmembrane region" description="Helical" evidence="6">
    <location>
        <begin position="227"/>
        <end position="248"/>
    </location>
</feature>
<comment type="subcellular location">
    <subcellularLocation>
        <location evidence="1">Cell membrane</location>
        <topology evidence="1">Multi-pass membrane protein</topology>
    </subcellularLocation>
</comment>
<feature type="transmembrane region" description="Helical" evidence="6">
    <location>
        <begin position="587"/>
        <end position="608"/>
    </location>
</feature>
<feature type="transmembrane region" description="Helical" evidence="6">
    <location>
        <begin position="354"/>
        <end position="374"/>
    </location>
</feature>
<dbReference type="InterPro" id="IPR032694">
    <property type="entry name" value="CopC/D"/>
</dbReference>
<feature type="transmembrane region" description="Helical" evidence="6">
    <location>
        <begin position="534"/>
        <end position="555"/>
    </location>
</feature>
<feature type="domain" description="Copper resistance protein D" evidence="7">
    <location>
        <begin position="222"/>
        <end position="313"/>
    </location>
</feature>
<feature type="transmembrane region" description="Helical" evidence="6">
    <location>
        <begin position="12"/>
        <end position="32"/>
    </location>
</feature>
<dbReference type="InterPro" id="IPR019108">
    <property type="entry name" value="Caa3_assmbl_CtaG-rel"/>
</dbReference>
<comment type="caution">
    <text evidence="8">The sequence shown here is derived from an EMBL/GenBank/DDBJ whole genome shotgun (WGS) entry which is preliminary data.</text>
</comment>
<keyword evidence="2" id="KW-1003">Cell membrane</keyword>
<sequence>MLGLVSKSTIFSLLIFSFAVALIYGGGAWAPFPEGIPDAGQVNSWTLQLGTLAHVVLGLRVFGLLVTWTFLAPTTGQTISIDGRKAVLHASAISALWSASAVLAALTTMANILGVPFKDVFRPGFISTYLISLPPSRSFMISALISITISIAGVFLVSLNSIAVLAALAGASIAAPLLNSHSASLGSHSLAQTSSIAHGLAMSAWVGCLWAVASFVKAKDLKVVSRFSALAAISVAVLAISGITATYARIDSIDDLWFSRYGQLVVLKIIFFAILMALAVKIRAHLTSNANLKGFLATDAVIMAIAIGVGAALHSTPTSRSSAPLNSAGEEILGFAYPPSPTFSNVIIGWNPEWLILTLSLIAAALYAIGVLRVKHNEIEWSTLRTISFMVGIGLVIWTTSSGISMYSKVSFEYHMIQHMVLSMIAPIFIVLSNPITLALRALPAKKVTDHRSAREWILAALNSNYSRRGTHPLFVLGVFTFGLYAMYFTPLFATLMGSHTGHIFMEVHFLISGLLFSYVVIGSDPSPREIPYWSRLMIVLVGLSLHAFFAISLMQSTEPIGVDWYIQVQPPWVTSLLADSQAGGSIAWALGEVPTFVSLVIVAVMWARSDTRLAKQLDRAADRNGDMDLKEYNAGLSALNKRDNSTSE</sequence>
<dbReference type="PANTHER" id="PTHR34820">
    <property type="entry name" value="INNER MEMBRANE PROTEIN YEBZ"/>
    <property type="match status" value="1"/>
</dbReference>
<dbReference type="EMBL" id="JNSL01000078">
    <property type="protein sequence ID" value="KGA16669.1"/>
    <property type="molecule type" value="Genomic_DNA"/>
</dbReference>
<dbReference type="GO" id="GO:0006825">
    <property type="term" value="P:copper ion transport"/>
    <property type="evidence" value="ECO:0007669"/>
    <property type="project" value="InterPro"/>
</dbReference>
<feature type="transmembrane region" description="Helical" evidence="6">
    <location>
        <begin position="292"/>
        <end position="313"/>
    </location>
</feature>
<organism evidence="8">
    <name type="scientific">freshwater metagenome</name>
    <dbReference type="NCBI Taxonomy" id="449393"/>
    <lineage>
        <taxon>unclassified sequences</taxon>
        <taxon>metagenomes</taxon>
        <taxon>ecological metagenomes</taxon>
    </lineage>
</organism>
<feature type="transmembrane region" description="Helical" evidence="6">
    <location>
        <begin position="386"/>
        <end position="408"/>
    </location>
</feature>
<evidence type="ECO:0000256" key="4">
    <source>
        <dbReference type="ARBA" id="ARBA00022989"/>
    </source>
</evidence>
<feature type="transmembrane region" description="Helical" evidence="6">
    <location>
        <begin position="52"/>
        <end position="71"/>
    </location>
</feature>
<feature type="transmembrane region" description="Helical" evidence="6">
    <location>
        <begin position="420"/>
        <end position="443"/>
    </location>
</feature>
<dbReference type="Pfam" id="PF09678">
    <property type="entry name" value="Caa3_CtaG"/>
    <property type="match status" value="1"/>
</dbReference>
<evidence type="ECO:0000256" key="3">
    <source>
        <dbReference type="ARBA" id="ARBA00022692"/>
    </source>
</evidence>
<feature type="transmembrane region" description="Helical" evidence="6">
    <location>
        <begin position="260"/>
        <end position="280"/>
    </location>
</feature>
<dbReference type="AlphaFoldDB" id="A0A094Q3K6"/>
<evidence type="ECO:0000256" key="1">
    <source>
        <dbReference type="ARBA" id="ARBA00004651"/>
    </source>
</evidence>
<evidence type="ECO:0000256" key="6">
    <source>
        <dbReference type="SAM" id="Phobius"/>
    </source>
</evidence>
<feature type="transmembrane region" description="Helical" evidence="6">
    <location>
        <begin position="92"/>
        <end position="117"/>
    </location>
</feature>
<gene>
    <name evidence="8" type="ORF">GM51_12030</name>
</gene>
<evidence type="ECO:0000313" key="8">
    <source>
        <dbReference type="EMBL" id="KGA16669.1"/>
    </source>
</evidence>